<comment type="caution">
    <text evidence="1">The sequence shown here is derived from an EMBL/GenBank/DDBJ whole genome shotgun (WGS) entry which is preliminary data.</text>
</comment>
<dbReference type="EMBL" id="JAESVB010000001">
    <property type="protein sequence ID" value="MCB8874406.1"/>
    <property type="molecule type" value="Genomic_DNA"/>
</dbReference>
<reference evidence="1" key="2">
    <citation type="submission" date="2021-01" db="EMBL/GenBank/DDBJ databases">
        <authorList>
            <person name="Mieszkin S."/>
            <person name="Pouder E."/>
            <person name="Alain K."/>
        </authorList>
    </citation>
    <scope>NUCLEOTIDE SEQUENCE</scope>
    <source>
        <strain evidence="1">HW T2.11</strain>
    </source>
</reference>
<gene>
    <name evidence="1" type="ORF">ASILVAE211_04355</name>
</gene>
<evidence type="ECO:0000313" key="2">
    <source>
        <dbReference type="Proteomes" id="UP000708298"/>
    </source>
</evidence>
<dbReference type="Proteomes" id="UP000708298">
    <property type="component" value="Unassembled WGS sequence"/>
</dbReference>
<accession>A0A963YP02</accession>
<evidence type="ECO:0000313" key="1">
    <source>
        <dbReference type="EMBL" id="MCB8874406.1"/>
    </source>
</evidence>
<dbReference type="InterPro" id="IPR003772">
    <property type="entry name" value="YceD"/>
</dbReference>
<keyword evidence="2" id="KW-1185">Reference proteome</keyword>
<reference evidence="1" key="1">
    <citation type="journal article" date="2021" name="Microorganisms">
        <title>Acidisoma silvae sp. nov. and Acidisomacellulosilytica sp. nov., Two Acidophilic Bacteria Isolated from Decaying Wood, Hydrolyzing Cellulose and Producing Poly-3-hydroxybutyrate.</title>
        <authorList>
            <person name="Mieszkin S."/>
            <person name="Pouder E."/>
            <person name="Uroz S."/>
            <person name="Simon-Colin C."/>
            <person name="Alain K."/>
        </authorList>
    </citation>
    <scope>NUCLEOTIDE SEQUENCE</scope>
    <source>
        <strain evidence="1">HW T2.11</strain>
    </source>
</reference>
<organism evidence="1 2">
    <name type="scientific">Acidisoma silvae</name>
    <dbReference type="NCBI Taxonomy" id="2802396"/>
    <lineage>
        <taxon>Bacteria</taxon>
        <taxon>Pseudomonadati</taxon>
        <taxon>Pseudomonadota</taxon>
        <taxon>Alphaproteobacteria</taxon>
        <taxon>Acetobacterales</taxon>
        <taxon>Acidocellaceae</taxon>
        <taxon>Acidisoma</taxon>
    </lineage>
</organism>
<proteinExistence type="predicted"/>
<dbReference type="Pfam" id="PF02620">
    <property type="entry name" value="YceD"/>
    <property type="match status" value="1"/>
</dbReference>
<protein>
    <submittedName>
        <fullName evidence="1">DUF177 domain-containing protein</fullName>
    </submittedName>
</protein>
<dbReference type="RefSeq" id="WP_227320041.1">
    <property type="nucleotide sequence ID" value="NZ_JAESVB010000001.1"/>
</dbReference>
<name>A0A963YP02_9PROT</name>
<dbReference type="AlphaFoldDB" id="A0A963YP02"/>
<sequence length="175" mass="19331">MDKDLQTMTPEFSRPLLAAQIGQNETLRNIEATPEECAALAARLGLVDLLSLKATIRLNRKPRDEFVASGEIHARATRTCVVSLEDFVEETDFAFTIRFVTEEPEMPDNLEELALEDGPDEVAYDDGTLDLGEAVVQEFALSLSPYPRKPGIVFEELDEDSGNAFAALKKLTSPN</sequence>